<sequence>MVWDGKGITEVMLNFFNSTSILP</sequence>
<evidence type="ECO:0000313" key="1">
    <source>
        <dbReference type="EMBL" id="WMV54908.1"/>
    </source>
</evidence>
<name>A0AAF0UXP2_SOLVR</name>
<protein>
    <submittedName>
        <fullName evidence="1">Uncharacterized protein</fullName>
    </submittedName>
</protein>
<evidence type="ECO:0000313" key="2">
    <source>
        <dbReference type="Proteomes" id="UP001234989"/>
    </source>
</evidence>
<proteinExistence type="predicted"/>
<dbReference type="EMBL" id="CP133622">
    <property type="protein sequence ID" value="WMV54908.1"/>
    <property type="molecule type" value="Genomic_DNA"/>
</dbReference>
<keyword evidence="2" id="KW-1185">Reference proteome</keyword>
<accession>A0AAF0UXP2</accession>
<dbReference type="Proteomes" id="UP001234989">
    <property type="component" value="Chromosome 11"/>
</dbReference>
<dbReference type="AlphaFoldDB" id="A0AAF0UXP2"/>
<gene>
    <name evidence="1" type="ORF">MTR67_048293</name>
</gene>
<reference evidence="1" key="1">
    <citation type="submission" date="2023-08" db="EMBL/GenBank/DDBJ databases">
        <title>A de novo genome assembly of Solanum verrucosum Schlechtendal, a Mexican diploid species geographically isolated from the other diploid A-genome species in potato relatives.</title>
        <authorList>
            <person name="Hosaka K."/>
        </authorList>
    </citation>
    <scope>NUCLEOTIDE SEQUENCE</scope>
    <source>
        <tissue evidence="1">Young leaves</tissue>
    </source>
</reference>
<organism evidence="1 2">
    <name type="scientific">Solanum verrucosum</name>
    <dbReference type="NCBI Taxonomy" id="315347"/>
    <lineage>
        <taxon>Eukaryota</taxon>
        <taxon>Viridiplantae</taxon>
        <taxon>Streptophyta</taxon>
        <taxon>Embryophyta</taxon>
        <taxon>Tracheophyta</taxon>
        <taxon>Spermatophyta</taxon>
        <taxon>Magnoliopsida</taxon>
        <taxon>eudicotyledons</taxon>
        <taxon>Gunneridae</taxon>
        <taxon>Pentapetalae</taxon>
        <taxon>asterids</taxon>
        <taxon>lamiids</taxon>
        <taxon>Solanales</taxon>
        <taxon>Solanaceae</taxon>
        <taxon>Solanoideae</taxon>
        <taxon>Solaneae</taxon>
        <taxon>Solanum</taxon>
    </lineage>
</organism>